<dbReference type="GO" id="GO:0071972">
    <property type="term" value="F:peptidoglycan L,D-transpeptidase activity"/>
    <property type="evidence" value="ECO:0007669"/>
    <property type="project" value="TreeGrafter"/>
</dbReference>
<dbReference type="InterPro" id="IPR050979">
    <property type="entry name" value="LD-transpeptidase"/>
</dbReference>
<feature type="transmembrane region" description="Helical" evidence="8">
    <location>
        <begin position="316"/>
        <end position="337"/>
    </location>
</feature>
<dbReference type="SUPFAM" id="SSF143985">
    <property type="entry name" value="L,D-transpeptidase pre-catalytic domain-like"/>
    <property type="match status" value="1"/>
</dbReference>
<keyword evidence="2" id="KW-0808">Transferase</keyword>
<dbReference type="AlphaFoldDB" id="A0A7X2NEU2"/>
<keyword evidence="8" id="KW-1133">Transmembrane helix</keyword>
<feature type="active site" description="Proton donor/acceptor" evidence="6">
    <location>
        <position position="717"/>
    </location>
</feature>
<keyword evidence="5 6" id="KW-0961">Cell wall biogenesis/degradation</keyword>
<dbReference type="EMBL" id="VUMO01000002">
    <property type="protein sequence ID" value="MSS19154.1"/>
    <property type="molecule type" value="Genomic_DNA"/>
</dbReference>
<dbReference type="PROSITE" id="PS52029">
    <property type="entry name" value="LD_TPASE"/>
    <property type="match status" value="1"/>
</dbReference>
<dbReference type="GO" id="GO:0016740">
    <property type="term" value="F:transferase activity"/>
    <property type="evidence" value="ECO:0007669"/>
    <property type="project" value="UniProtKB-KW"/>
</dbReference>
<dbReference type="GO" id="GO:0008360">
    <property type="term" value="P:regulation of cell shape"/>
    <property type="evidence" value="ECO:0007669"/>
    <property type="project" value="UniProtKB-UniRule"/>
</dbReference>
<dbReference type="RefSeq" id="WP_154575565.1">
    <property type="nucleotide sequence ID" value="NZ_VUMO01000002.1"/>
</dbReference>
<feature type="compositionally biased region" description="Basic and acidic residues" evidence="7">
    <location>
        <begin position="55"/>
        <end position="74"/>
    </location>
</feature>
<evidence type="ECO:0000256" key="5">
    <source>
        <dbReference type="ARBA" id="ARBA00023316"/>
    </source>
</evidence>
<gene>
    <name evidence="10" type="ORF">FYJ52_01840</name>
</gene>
<evidence type="ECO:0000259" key="9">
    <source>
        <dbReference type="PROSITE" id="PS52029"/>
    </source>
</evidence>
<comment type="caution">
    <text evidence="10">The sequence shown here is derived from an EMBL/GenBank/DDBJ whole genome shotgun (WGS) entry which is preliminary data.</text>
</comment>
<keyword evidence="11" id="KW-1185">Reference proteome</keyword>
<feature type="compositionally biased region" description="Basic and acidic residues" evidence="7">
    <location>
        <begin position="228"/>
        <end position="240"/>
    </location>
</feature>
<dbReference type="InterPro" id="IPR005490">
    <property type="entry name" value="LD_TPept_cat_dom"/>
</dbReference>
<dbReference type="Pfam" id="PF03734">
    <property type="entry name" value="YkuD"/>
    <property type="match status" value="1"/>
</dbReference>
<evidence type="ECO:0000313" key="11">
    <source>
        <dbReference type="Proteomes" id="UP000461754"/>
    </source>
</evidence>
<dbReference type="GO" id="GO:0005576">
    <property type="term" value="C:extracellular region"/>
    <property type="evidence" value="ECO:0007669"/>
    <property type="project" value="TreeGrafter"/>
</dbReference>
<evidence type="ECO:0000256" key="6">
    <source>
        <dbReference type="PROSITE-ProRule" id="PRU01373"/>
    </source>
</evidence>
<feature type="compositionally biased region" description="Basic and acidic residues" evidence="7">
    <location>
        <begin position="1"/>
        <end position="16"/>
    </location>
</feature>
<sequence length="762" mass="82523">MSQENEKKGGLFERADAGSSPKIKPAFDEDVWEDDVTAEDAEASSEAPVEAEAVSEEKDPTEIVNERLRERSFEIAEGEDEDDEKDENKDDTASTDVTAEPEASEETAEDAIDASAAEVDAKTSASVPEEDADSEDLESDEKSEDEGDSASTDAPEPQGEAVEASAESKLAAEIDEVFAAKGEADTDEAAKPEEAAVSETDPDATQDESAEDDQSEAEELEETALEISDEKSEDEAKAEPAVETAEAEQATEAEAPKEVRSEASAPGPDGDETAETTPEAAEAEASESAQAAEKQPEAPKKKAKANKRRVAPKVKIIGTVIAVLAIIYAAFAVYYHYHFFPNTAINGLAASGKTVSDISSSLENRADTYSVALKGRKGETEKITATALGLSYQGKSRVKRILADQNSLAWPVHLFSKTENHSAIAYDKDKVDYLVRHLFQVSGSQVEAARNAQPVYKNGKIVIEDQIPGSTVDQTKLKKLIIGAIKTGDSTIDLKAENCYVQPKYTANSPKVKQAAAKMRKMLKAEITYTFGSDKVVIDKSVFGPWLTVDDNMNVQIDQTQLKQYLYDLAYKTNTYYGKHTFKTTGGSTITVNGGNYGWRIDRDAEAKNLTQEIEAGKVITRDPEYSKKGKVRNSTYDDIGDSYVEVSIGAQHMWVYKDGKKVVDTAVVTGDVTKGNGTTPGAYYIAYKERHATLKGQGYSTPVSYWMPFNGGQGIHDSYWRGAYGGSIYRGNGSHGCVNTPPAQVAIVWNNVSQGTPVIVY</sequence>
<feature type="domain" description="L,D-TPase catalytic" evidence="9">
    <location>
        <begin position="643"/>
        <end position="762"/>
    </location>
</feature>
<reference evidence="10 11" key="1">
    <citation type="submission" date="2019-08" db="EMBL/GenBank/DDBJ databases">
        <title>In-depth cultivation of the pig gut microbiome towards novel bacterial diversity and tailored functional studies.</title>
        <authorList>
            <person name="Wylensek D."/>
            <person name="Hitch T.C.A."/>
            <person name="Clavel T."/>
        </authorList>
    </citation>
    <scope>NUCLEOTIDE SEQUENCE [LARGE SCALE GENOMIC DNA]</scope>
    <source>
        <strain evidence="10 11">RF-744-FAT-4</strain>
    </source>
</reference>
<dbReference type="CDD" id="cd16913">
    <property type="entry name" value="YkuD_like"/>
    <property type="match status" value="1"/>
</dbReference>
<feature type="compositionally biased region" description="Acidic residues" evidence="7">
    <location>
        <begin position="102"/>
        <end position="112"/>
    </location>
</feature>
<dbReference type="InterPro" id="IPR038054">
    <property type="entry name" value="LD_TPept-like_central_sf"/>
</dbReference>
<keyword evidence="4 6" id="KW-0573">Peptidoglycan synthesis</keyword>
<feature type="region of interest" description="Disordered" evidence="7">
    <location>
        <begin position="1"/>
        <end position="306"/>
    </location>
</feature>
<evidence type="ECO:0000313" key="10">
    <source>
        <dbReference type="EMBL" id="MSS19154.1"/>
    </source>
</evidence>
<dbReference type="PANTHER" id="PTHR30582:SF33">
    <property type="entry name" value="EXPORTED PROTEIN"/>
    <property type="match status" value="1"/>
</dbReference>
<organism evidence="10 11">
    <name type="scientific">Pseudoramibacter porci</name>
    <dbReference type="NCBI Taxonomy" id="2606631"/>
    <lineage>
        <taxon>Bacteria</taxon>
        <taxon>Bacillati</taxon>
        <taxon>Bacillota</taxon>
        <taxon>Clostridia</taxon>
        <taxon>Eubacteriales</taxon>
        <taxon>Eubacteriaceae</taxon>
        <taxon>Pseudoramibacter</taxon>
    </lineage>
</organism>
<dbReference type="Gene3D" id="3.10.20.800">
    <property type="match status" value="1"/>
</dbReference>
<feature type="compositionally biased region" description="Basic and acidic residues" evidence="7">
    <location>
        <begin position="182"/>
        <end position="194"/>
    </location>
</feature>
<dbReference type="Pfam" id="PF12229">
    <property type="entry name" value="PG_binding_4"/>
    <property type="match status" value="1"/>
</dbReference>
<keyword evidence="8" id="KW-0472">Membrane</keyword>
<feature type="active site" description="Nucleophile" evidence="6">
    <location>
        <position position="738"/>
    </location>
</feature>
<accession>A0A7X2NEU2</accession>
<dbReference type="InterPro" id="IPR038063">
    <property type="entry name" value="Transpep_catalytic_dom"/>
</dbReference>
<dbReference type="Gene3D" id="2.40.440.10">
    <property type="entry name" value="L,D-transpeptidase catalytic domain-like"/>
    <property type="match status" value="1"/>
</dbReference>
<comment type="pathway">
    <text evidence="1 6">Cell wall biogenesis; peptidoglycan biosynthesis.</text>
</comment>
<dbReference type="UniPathway" id="UPA00219"/>
<feature type="compositionally biased region" description="Acidic residues" evidence="7">
    <location>
        <begin position="76"/>
        <end position="85"/>
    </location>
</feature>
<dbReference type="Proteomes" id="UP000461754">
    <property type="component" value="Unassembled WGS sequence"/>
</dbReference>
<dbReference type="GO" id="GO:0018104">
    <property type="term" value="P:peptidoglycan-protein cross-linking"/>
    <property type="evidence" value="ECO:0007669"/>
    <property type="project" value="TreeGrafter"/>
</dbReference>
<evidence type="ECO:0000256" key="2">
    <source>
        <dbReference type="ARBA" id="ARBA00022679"/>
    </source>
</evidence>
<feature type="compositionally biased region" description="Acidic residues" evidence="7">
    <location>
        <begin position="128"/>
        <end position="148"/>
    </location>
</feature>
<evidence type="ECO:0000256" key="4">
    <source>
        <dbReference type="ARBA" id="ARBA00022984"/>
    </source>
</evidence>
<evidence type="ECO:0000256" key="3">
    <source>
        <dbReference type="ARBA" id="ARBA00022960"/>
    </source>
</evidence>
<dbReference type="PANTHER" id="PTHR30582">
    <property type="entry name" value="L,D-TRANSPEPTIDASE"/>
    <property type="match status" value="1"/>
</dbReference>
<protein>
    <submittedName>
        <fullName evidence="10">L,D-transpeptidase family protein</fullName>
    </submittedName>
</protein>
<keyword evidence="3 6" id="KW-0133">Cell shape</keyword>
<keyword evidence="8" id="KW-0812">Transmembrane</keyword>
<evidence type="ECO:0000256" key="7">
    <source>
        <dbReference type="SAM" id="MobiDB-lite"/>
    </source>
</evidence>
<feature type="compositionally biased region" description="Acidic residues" evidence="7">
    <location>
        <begin position="200"/>
        <end position="224"/>
    </location>
</feature>
<dbReference type="SUPFAM" id="SSF141523">
    <property type="entry name" value="L,D-transpeptidase catalytic domain-like"/>
    <property type="match status" value="1"/>
</dbReference>
<feature type="compositionally biased region" description="Acidic residues" evidence="7">
    <location>
        <begin position="28"/>
        <end position="43"/>
    </location>
</feature>
<dbReference type="InterPro" id="IPR022029">
    <property type="entry name" value="YoaR-like_PG-bd"/>
</dbReference>
<evidence type="ECO:0000256" key="1">
    <source>
        <dbReference type="ARBA" id="ARBA00004752"/>
    </source>
</evidence>
<name>A0A7X2NEU2_9FIRM</name>
<proteinExistence type="predicted"/>
<evidence type="ECO:0000256" key="8">
    <source>
        <dbReference type="SAM" id="Phobius"/>
    </source>
</evidence>
<dbReference type="GO" id="GO:0071555">
    <property type="term" value="P:cell wall organization"/>
    <property type="evidence" value="ECO:0007669"/>
    <property type="project" value="UniProtKB-UniRule"/>
</dbReference>